<feature type="domain" description="N-acetyltransferase" evidence="1">
    <location>
        <begin position="27"/>
        <end position="181"/>
    </location>
</feature>
<sequence length="188" mass="20464">MPLLVDPVIAPEQFSNTTQPTLRTDVIVLRPWTERDAAAIVAAYQEPAIQRWHVRAMTSAEALHWILDAHTSWSEGTAASWAVEVDGAMAGRMTLKLQPAFGGAVASYWTCRWASGRGIAPRGLIAATSWAFEAGFHRIELEHSTANPASCRVAAKAGFEAEGTRRSAMLHADGWHDMHVHARIAGGR</sequence>
<dbReference type="eggNOG" id="COG1670">
    <property type="taxonomic scope" value="Bacteria"/>
</dbReference>
<dbReference type="OrthoDB" id="2061990at2"/>
<evidence type="ECO:0000313" key="2">
    <source>
        <dbReference type="EMBL" id="BAK34311.1"/>
    </source>
</evidence>
<evidence type="ECO:0000259" key="1">
    <source>
        <dbReference type="PROSITE" id="PS51186"/>
    </source>
</evidence>
<reference evidence="2 3" key="1">
    <citation type="submission" date="2011-05" db="EMBL/GenBank/DDBJ databases">
        <title>Whole genome sequence of Microlunatus phosphovorus NM-1.</title>
        <authorList>
            <person name="Hosoyama A."/>
            <person name="Sasaki K."/>
            <person name="Harada T."/>
            <person name="Igarashi R."/>
            <person name="Kawakoshi A."/>
            <person name="Sasagawa M."/>
            <person name="Fukada J."/>
            <person name="Nakamura S."/>
            <person name="Katano Y."/>
            <person name="Hanada S."/>
            <person name="Kamagata Y."/>
            <person name="Nakamura N."/>
            <person name="Yamazaki S."/>
            <person name="Fujita N."/>
        </authorList>
    </citation>
    <scope>NUCLEOTIDE SEQUENCE [LARGE SCALE GENOMIC DNA]</scope>
    <source>
        <strain evidence="3">ATCC 700054 / DSM 10555 / JCM 9379 / NBRC 101784 / NCIMB 13414 / VKM Ac-1990 / NM-1</strain>
    </source>
</reference>
<dbReference type="PANTHER" id="PTHR43441:SF10">
    <property type="entry name" value="ACETYLTRANSFERASE"/>
    <property type="match status" value="1"/>
</dbReference>
<dbReference type="PROSITE" id="PS51186">
    <property type="entry name" value="GNAT"/>
    <property type="match status" value="1"/>
</dbReference>
<dbReference type="GO" id="GO:0008999">
    <property type="term" value="F:protein-N-terminal-alanine acetyltransferase activity"/>
    <property type="evidence" value="ECO:0007669"/>
    <property type="project" value="TreeGrafter"/>
</dbReference>
<dbReference type="PANTHER" id="PTHR43441">
    <property type="entry name" value="RIBOSOMAL-PROTEIN-SERINE ACETYLTRANSFERASE"/>
    <property type="match status" value="1"/>
</dbReference>
<dbReference type="Gene3D" id="3.40.630.30">
    <property type="match status" value="1"/>
</dbReference>
<keyword evidence="3" id="KW-1185">Reference proteome</keyword>
<dbReference type="EMBL" id="AP012204">
    <property type="protein sequence ID" value="BAK34311.1"/>
    <property type="molecule type" value="Genomic_DNA"/>
</dbReference>
<name>F5XPK3_MICPN</name>
<dbReference type="STRING" id="1032480.MLP_12970"/>
<accession>F5XPK3</accession>
<organism evidence="2 3">
    <name type="scientific">Microlunatus phosphovorus (strain ATCC 700054 / DSM 10555 / JCM 9379 / NBRC 101784 / NCIMB 13414 / VKM Ac-1990 / NM-1)</name>
    <dbReference type="NCBI Taxonomy" id="1032480"/>
    <lineage>
        <taxon>Bacteria</taxon>
        <taxon>Bacillati</taxon>
        <taxon>Actinomycetota</taxon>
        <taxon>Actinomycetes</taxon>
        <taxon>Propionibacteriales</taxon>
        <taxon>Propionibacteriaceae</taxon>
        <taxon>Microlunatus</taxon>
    </lineage>
</organism>
<gene>
    <name evidence="2" type="ordered locus">MLP_12970</name>
</gene>
<dbReference type="SUPFAM" id="SSF55729">
    <property type="entry name" value="Acyl-CoA N-acyltransferases (Nat)"/>
    <property type="match status" value="1"/>
</dbReference>
<evidence type="ECO:0000313" key="3">
    <source>
        <dbReference type="Proteomes" id="UP000007947"/>
    </source>
</evidence>
<dbReference type="KEGG" id="mph:MLP_12970"/>
<dbReference type="GO" id="GO:1990189">
    <property type="term" value="F:protein N-terminal-serine acetyltransferase activity"/>
    <property type="evidence" value="ECO:0007669"/>
    <property type="project" value="TreeGrafter"/>
</dbReference>
<dbReference type="AlphaFoldDB" id="F5XPK3"/>
<protein>
    <recommendedName>
        <fullName evidence="1">N-acetyltransferase domain-containing protein</fullName>
    </recommendedName>
</protein>
<dbReference type="Proteomes" id="UP000007947">
    <property type="component" value="Chromosome"/>
</dbReference>
<dbReference type="InterPro" id="IPR000182">
    <property type="entry name" value="GNAT_dom"/>
</dbReference>
<dbReference type="Pfam" id="PF13302">
    <property type="entry name" value="Acetyltransf_3"/>
    <property type="match status" value="1"/>
</dbReference>
<dbReference type="RefSeq" id="WP_013862194.1">
    <property type="nucleotide sequence ID" value="NC_015635.1"/>
</dbReference>
<dbReference type="HOGENOM" id="CLU_013985_3_4_11"/>
<dbReference type="GO" id="GO:0005737">
    <property type="term" value="C:cytoplasm"/>
    <property type="evidence" value="ECO:0007669"/>
    <property type="project" value="TreeGrafter"/>
</dbReference>
<dbReference type="InterPro" id="IPR051908">
    <property type="entry name" value="Ribosomal_N-acetyltransferase"/>
</dbReference>
<proteinExistence type="predicted"/>
<dbReference type="InterPro" id="IPR016181">
    <property type="entry name" value="Acyl_CoA_acyltransferase"/>
</dbReference>